<dbReference type="CDD" id="cd11386">
    <property type="entry name" value="MCP_signal"/>
    <property type="match status" value="1"/>
</dbReference>
<evidence type="ECO:0000256" key="2">
    <source>
        <dbReference type="ARBA" id="ARBA00029447"/>
    </source>
</evidence>
<dbReference type="PRINTS" id="PR00260">
    <property type="entry name" value="CHEMTRNSDUCR"/>
</dbReference>
<dbReference type="InterPro" id="IPR024478">
    <property type="entry name" value="HlyB_4HB_MCP"/>
</dbReference>
<evidence type="ECO:0000259" key="5">
    <source>
        <dbReference type="PROSITE" id="PS50111"/>
    </source>
</evidence>
<reference evidence="7 8" key="1">
    <citation type="submission" date="2023-07" db="EMBL/GenBank/DDBJ databases">
        <title>Sorghum-associated microbial communities from plants grown in Nebraska, USA.</title>
        <authorList>
            <person name="Schachtman D."/>
        </authorList>
    </citation>
    <scope>NUCLEOTIDE SEQUENCE [LARGE SCALE GENOMIC DNA]</scope>
    <source>
        <strain evidence="7 8">BE310</strain>
    </source>
</reference>
<dbReference type="CDD" id="cd06225">
    <property type="entry name" value="HAMP"/>
    <property type="match status" value="1"/>
</dbReference>
<comment type="caution">
    <text evidence="7">The sequence shown here is derived from an EMBL/GenBank/DDBJ whole genome shotgun (WGS) entry which is preliminary data.</text>
</comment>
<accession>A0ABU1ZBU1</accession>
<dbReference type="PANTHER" id="PTHR43531">
    <property type="entry name" value="PROTEIN ICFG"/>
    <property type="match status" value="1"/>
</dbReference>
<evidence type="ECO:0000256" key="3">
    <source>
        <dbReference type="PROSITE-ProRule" id="PRU00284"/>
    </source>
</evidence>
<evidence type="ECO:0000256" key="1">
    <source>
        <dbReference type="ARBA" id="ARBA00022481"/>
    </source>
</evidence>
<evidence type="ECO:0000313" key="8">
    <source>
        <dbReference type="Proteomes" id="UP001180536"/>
    </source>
</evidence>
<evidence type="ECO:0000259" key="6">
    <source>
        <dbReference type="PROSITE" id="PS50885"/>
    </source>
</evidence>
<evidence type="ECO:0000313" key="7">
    <source>
        <dbReference type="EMBL" id="MDR7297141.1"/>
    </source>
</evidence>
<evidence type="ECO:0000256" key="4">
    <source>
        <dbReference type="SAM" id="Phobius"/>
    </source>
</evidence>
<dbReference type="InterPro" id="IPR004090">
    <property type="entry name" value="Chemotax_Me-accpt_rcpt"/>
</dbReference>
<feature type="transmembrane region" description="Helical" evidence="4">
    <location>
        <begin position="194"/>
        <end position="215"/>
    </location>
</feature>
<keyword evidence="4" id="KW-0812">Transmembrane</keyword>
<proteinExistence type="inferred from homology"/>
<dbReference type="PROSITE" id="PS50885">
    <property type="entry name" value="HAMP"/>
    <property type="match status" value="1"/>
</dbReference>
<feature type="domain" description="HAMP" evidence="6">
    <location>
        <begin position="218"/>
        <end position="270"/>
    </location>
</feature>
<dbReference type="Proteomes" id="UP001180536">
    <property type="component" value="Unassembled WGS sequence"/>
</dbReference>
<protein>
    <submittedName>
        <fullName evidence="7">Methyl-accepting chemotaxis protein</fullName>
    </submittedName>
</protein>
<dbReference type="InterPro" id="IPR051310">
    <property type="entry name" value="MCP_chemotaxis"/>
</dbReference>
<dbReference type="InterPro" id="IPR004089">
    <property type="entry name" value="MCPsignal_dom"/>
</dbReference>
<feature type="domain" description="Methyl-accepting transducer" evidence="5">
    <location>
        <begin position="275"/>
        <end position="504"/>
    </location>
</feature>
<keyword evidence="3" id="KW-0807">Transducer</keyword>
<keyword evidence="4" id="KW-0472">Membrane</keyword>
<keyword evidence="8" id="KW-1185">Reference proteome</keyword>
<dbReference type="EMBL" id="JAVDXQ010000003">
    <property type="protein sequence ID" value="MDR7297141.1"/>
    <property type="molecule type" value="Genomic_DNA"/>
</dbReference>
<dbReference type="Gene3D" id="1.10.287.950">
    <property type="entry name" value="Methyl-accepting chemotaxis protein"/>
    <property type="match status" value="1"/>
</dbReference>
<dbReference type="SUPFAM" id="SSF58104">
    <property type="entry name" value="Methyl-accepting chemotaxis protein (MCP) signaling domain"/>
    <property type="match status" value="1"/>
</dbReference>
<dbReference type="SMART" id="SM00283">
    <property type="entry name" value="MA"/>
    <property type="match status" value="1"/>
</dbReference>
<dbReference type="Pfam" id="PF00672">
    <property type="entry name" value="HAMP"/>
    <property type="match status" value="1"/>
</dbReference>
<dbReference type="Pfam" id="PF12729">
    <property type="entry name" value="4HB_MCP_1"/>
    <property type="match status" value="1"/>
</dbReference>
<dbReference type="SMART" id="SM00304">
    <property type="entry name" value="HAMP"/>
    <property type="match status" value="1"/>
</dbReference>
<dbReference type="PANTHER" id="PTHR43531:SF14">
    <property type="entry name" value="METHYL-ACCEPTING CHEMOTAXIS PROTEIN I-RELATED"/>
    <property type="match status" value="1"/>
</dbReference>
<dbReference type="InterPro" id="IPR003660">
    <property type="entry name" value="HAMP_dom"/>
</dbReference>
<keyword evidence="1" id="KW-0488">Methylation</keyword>
<comment type="similarity">
    <text evidence="2">Belongs to the methyl-accepting chemotaxis (MCP) protein family.</text>
</comment>
<dbReference type="Pfam" id="PF00015">
    <property type="entry name" value="MCPsignal"/>
    <property type="match status" value="1"/>
</dbReference>
<dbReference type="RefSeq" id="WP_310344952.1">
    <property type="nucleotide sequence ID" value="NZ_JAVDXQ010000003.1"/>
</dbReference>
<dbReference type="PROSITE" id="PS50111">
    <property type="entry name" value="CHEMOTAXIS_TRANSDUC_2"/>
    <property type="match status" value="1"/>
</dbReference>
<organism evidence="7 8">
    <name type="scientific">Pelomonas aquatica</name>
    <dbReference type="NCBI Taxonomy" id="431058"/>
    <lineage>
        <taxon>Bacteria</taxon>
        <taxon>Pseudomonadati</taxon>
        <taxon>Pseudomonadota</taxon>
        <taxon>Betaproteobacteria</taxon>
        <taxon>Burkholderiales</taxon>
        <taxon>Sphaerotilaceae</taxon>
        <taxon>Roseateles</taxon>
    </lineage>
</organism>
<keyword evidence="4" id="KW-1133">Transmembrane helix</keyword>
<sequence>MNLATWMRSFTIRTRMQGAIALVLLMFAALGLTGLLGGRALMALNVDVTTHAMHDVQQLGTIRQALAEVRLEEKQMVIAYEDPEQVKQFRQRWEAAAQRLLVALQDLQQGRQEANKAAGVEALKFLQDYRAAAQPVLSQIEAGGFDTAKVADRMLNRPKAAMREIEQRVERIGALIGEQAKASEAEFANEMRRIAWRSAAVLLIVMVLVVPLTLINSATITSPMRYAGTVAQAIAGGNLNCDIRIVGRDEAAELLRALDSMQTSLRGLVSQVKESAQSIETASSEVASGNQDLSQRTEQAASSLQQTTSSMEDLTSGVRHGADAAGKARQLAEGAADVARRGGREVAEVVTTMDEINASSRRIGDILGLIDSIAFQTNILALNAAVEAARAGEQGRGFAVVASEVRALAQRSADAAREIKSLIAASVERTEAGARLVQHAGTTMHEIVENVQKVSDMIGEVATGAADQSARIGQINGAVSQLDHMTQQNAALVEESAAAADSLRQQLQLLTGAVAQFRT</sequence>
<gene>
    <name evidence="7" type="ORF">J2X16_002488</name>
</gene>
<name>A0ABU1ZBU1_9BURK</name>